<feature type="compositionally biased region" description="Polar residues" evidence="1">
    <location>
        <begin position="399"/>
        <end position="413"/>
    </location>
</feature>
<dbReference type="AlphaFoldDB" id="A0A565C5T0"/>
<evidence type="ECO:0000313" key="4">
    <source>
        <dbReference type="Proteomes" id="UP000489600"/>
    </source>
</evidence>
<dbReference type="InterPro" id="IPR040256">
    <property type="entry name" value="At4g02000-like"/>
</dbReference>
<organism evidence="3 4">
    <name type="scientific">Arabis nemorensis</name>
    <dbReference type="NCBI Taxonomy" id="586526"/>
    <lineage>
        <taxon>Eukaryota</taxon>
        <taxon>Viridiplantae</taxon>
        <taxon>Streptophyta</taxon>
        <taxon>Embryophyta</taxon>
        <taxon>Tracheophyta</taxon>
        <taxon>Spermatophyta</taxon>
        <taxon>Magnoliopsida</taxon>
        <taxon>eudicotyledons</taxon>
        <taxon>Gunneridae</taxon>
        <taxon>Pentapetalae</taxon>
        <taxon>rosids</taxon>
        <taxon>malvids</taxon>
        <taxon>Brassicales</taxon>
        <taxon>Brassicaceae</taxon>
        <taxon>Arabideae</taxon>
        <taxon>Arabis</taxon>
    </lineage>
</organism>
<reference evidence="3" key="1">
    <citation type="submission" date="2019-07" db="EMBL/GenBank/DDBJ databases">
        <authorList>
            <person name="Dittberner H."/>
        </authorList>
    </citation>
    <scope>NUCLEOTIDE SEQUENCE [LARGE SCALE GENOMIC DNA]</scope>
</reference>
<evidence type="ECO:0000313" key="3">
    <source>
        <dbReference type="EMBL" id="VVB08928.1"/>
    </source>
</evidence>
<dbReference type="Pfam" id="PF14111">
    <property type="entry name" value="DUF4283"/>
    <property type="match status" value="1"/>
</dbReference>
<keyword evidence="4" id="KW-1185">Reference proteome</keyword>
<feature type="domain" description="DUF4283" evidence="2">
    <location>
        <begin position="233"/>
        <end position="311"/>
    </location>
</feature>
<feature type="compositionally biased region" description="Pro residues" evidence="1">
    <location>
        <begin position="24"/>
        <end position="39"/>
    </location>
</feature>
<protein>
    <recommendedName>
        <fullName evidence="2">DUF4283 domain-containing protein</fullName>
    </recommendedName>
</protein>
<accession>A0A565C5T0</accession>
<dbReference type="PANTHER" id="PTHR31286:SF90">
    <property type="entry name" value="DUF4283 DOMAIN-CONTAINING PROTEIN"/>
    <property type="match status" value="1"/>
</dbReference>
<dbReference type="InterPro" id="IPR025558">
    <property type="entry name" value="DUF4283"/>
</dbReference>
<feature type="compositionally biased region" description="Low complexity" evidence="1">
    <location>
        <begin position="387"/>
        <end position="398"/>
    </location>
</feature>
<dbReference type="PANTHER" id="PTHR31286">
    <property type="entry name" value="GLYCINE-RICH CELL WALL STRUCTURAL PROTEIN 1.8-LIKE"/>
    <property type="match status" value="1"/>
</dbReference>
<dbReference type="OrthoDB" id="1113760at2759"/>
<gene>
    <name evidence="3" type="ORF">ANE_LOCUS19372</name>
</gene>
<feature type="compositionally biased region" description="Polar residues" evidence="1">
    <location>
        <begin position="9"/>
        <end position="22"/>
    </location>
</feature>
<feature type="compositionally biased region" description="Low complexity" evidence="1">
    <location>
        <begin position="509"/>
        <end position="522"/>
    </location>
</feature>
<feature type="region of interest" description="Disordered" evidence="1">
    <location>
        <begin position="382"/>
        <end position="416"/>
    </location>
</feature>
<dbReference type="Proteomes" id="UP000489600">
    <property type="component" value="Unassembled WGS sequence"/>
</dbReference>
<evidence type="ECO:0000256" key="1">
    <source>
        <dbReference type="SAM" id="MobiDB-lite"/>
    </source>
</evidence>
<evidence type="ECO:0000259" key="2">
    <source>
        <dbReference type="Pfam" id="PF14111"/>
    </source>
</evidence>
<dbReference type="EMBL" id="CABITT030000006">
    <property type="protein sequence ID" value="VVB08928.1"/>
    <property type="molecule type" value="Genomic_DNA"/>
</dbReference>
<comment type="caution">
    <text evidence="3">The sequence shown here is derived from an EMBL/GenBank/DDBJ whole genome shotgun (WGS) entry which is preliminary data.</text>
</comment>
<feature type="region of interest" description="Disordered" evidence="1">
    <location>
        <begin position="504"/>
        <end position="564"/>
    </location>
</feature>
<name>A0A565C5T0_9BRAS</name>
<feature type="region of interest" description="Disordered" evidence="1">
    <location>
        <begin position="1"/>
        <end position="59"/>
    </location>
</feature>
<sequence length="599" mass="64808">MHNHWFPSNPASALNPCSTSSVGHPPPPPQPPPPQPPDPSISSLPLSVQDFPHLSPLSSPPPLTNYISIEIPLVPSTTNVVMTQTDDVPTPDVVMTQVEVRCIAASNSTVQKPRSETTVEERYTIVSPKATSPLITNLASSSSLQLCSGTQTNSVPLAALPTIDTTIPLLQKPSVQQSTPVPATSHSVPLSLAERIRRSEDKSLHKVSNVIITESTSGRPRVKIPDAVFKKGADLHKEFIVGYFCGRTPAFGSIQSVLNHIWGKGQRLEIHVNSVNRSMLIRIPNNFIRLKVLEKKIWYVGDSMFHVAQWRAPDSSDSDPSHSPHRGKLSKIPLWVHLKELERENGHVDLVEVEYPWIPPTCANCKEIGHIQRNYHKLTPMWVPKGTSTTSQDSSKTTAQRPSKNAAQPNIMSPSPIINHLSSTVADQTTALGQSAENVLRTPVKCGVPALSCVPSLIEELSTVVARPLPDITTMVTDEPSSPESPAGSEVPYILGLPIHLPTFKRPPTKSYTTKPPTSQLSKSKKPPPSPTIKLSANPPSTPLLSPINPFDPLSNPPLPPLSVQSVTTSQITLSNKFSSLDTVLVGSSLSKRAASVNP</sequence>
<proteinExistence type="predicted"/>